<accession>A0A2P5BLM7</accession>
<dbReference type="AlphaFoldDB" id="A0A2P5BLM7"/>
<reference evidence="3" key="1">
    <citation type="submission" date="2016-06" db="EMBL/GenBank/DDBJ databases">
        <title>Parallel loss of symbiosis genes in relatives of nitrogen-fixing non-legume Parasponia.</title>
        <authorList>
            <person name="Van Velzen R."/>
            <person name="Holmer R."/>
            <person name="Bu F."/>
            <person name="Rutten L."/>
            <person name="Van Zeijl A."/>
            <person name="Liu W."/>
            <person name="Santuari L."/>
            <person name="Cao Q."/>
            <person name="Sharma T."/>
            <person name="Shen D."/>
            <person name="Roswanjaya Y."/>
            <person name="Wardhani T."/>
            <person name="Kalhor M.S."/>
            <person name="Jansen J."/>
            <person name="Van den Hoogen J."/>
            <person name="Gungor B."/>
            <person name="Hartog M."/>
            <person name="Hontelez J."/>
            <person name="Verver J."/>
            <person name="Yang W.-C."/>
            <person name="Schijlen E."/>
            <person name="Repin R."/>
            <person name="Schilthuizen M."/>
            <person name="Schranz E."/>
            <person name="Heidstra R."/>
            <person name="Miyata K."/>
            <person name="Fedorova E."/>
            <person name="Kohlen W."/>
            <person name="Bisseling T."/>
            <person name="Smit S."/>
            <person name="Geurts R."/>
        </authorList>
    </citation>
    <scope>NUCLEOTIDE SEQUENCE [LARGE SCALE GENOMIC DNA]</scope>
    <source>
        <strain evidence="3">cv. RG33-2</strain>
    </source>
</reference>
<organism evidence="2 3">
    <name type="scientific">Trema orientale</name>
    <name type="common">Charcoal tree</name>
    <name type="synonym">Celtis orientalis</name>
    <dbReference type="NCBI Taxonomy" id="63057"/>
    <lineage>
        <taxon>Eukaryota</taxon>
        <taxon>Viridiplantae</taxon>
        <taxon>Streptophyta</taxon>
        <taxon>Embryophyta</taxon>
        <taxon>Tracheophyta</taxon>
        <taxon>Spermatophyta</taxon>
        <taxon>Magnoliopsida</taxon>
        <taxon>eudicotyledons</taxon>
        <taxon>Gunneridae</taxon>
        <taxon>Pentapetalae</taxon>
        <taxon>rosids</taxon>
        <taxon>fabids</taxon>
        <taxon>Rosales</taxon>
        <taxon>Cannabaceae</taxon>
        <taxon>Trema</taxon>
    </lineage>
</organism>
<dbReference type="EMBL" id="JXTC01000497">
    <property type="protein sequence ID" value="PON49660.1"/>
    <property type="molecule type" value="Genomic_DNA"/>
</dbReference>
<feature type="non-terminal residue" evidence="2">
    <location>
        <position position="244"/>
    </location>
</feature>
<name>A0A2P5BLM7_TREOI</name>
<evidence type="ECO:0000256" key="1">
    <source>
        <dbReference type="SAM" id="MobiDB-lite"/>
    </source>
</evidence>
<keyword evidence="3" id="KW-1185">Reference proteome</keyword>
<gene>
    <name evidence="2" type="ORF">TorRG33x02_316720</name>
</gene>
<evidence type="ECO:0000313" key="3">
    <source>
        <dbReference type="Proteomes" id="UP000237000"/>
    </source>
</evidence>
<protein>
    <submittedName>
        <fullName evidence="2">Uncharacterized protein</fullName>
    </submittedName>
</protein>
<dbReference type="InParanoid" id="A0A2P5BLM7"/>
<proteinExistence type="predicted"/>
<sequence length="244" mass="25824">MWILDLKRILMTIHYALMSNQRRPLMHISCRLMMLLGWKGHDCGLIHLTPTVQQGAHGLVREEARVSACEEHGLHGPIQEAAWVSARDVHQSARVSDRLGLGLAKRGTTTRVVDGMTFRVSGGDHGTATRVYDGGDHGSEARVIGGGNQQMASRVIGGGDHQTAAKVIGGGDHQTATRQRGSEDHGSTGVAARVIGGDTLGLGFASCGYTSIGASRDLLINPNGVEALPNKNKGHETAGPSFAQ</sequence>
<evidence type="ECO:0000313" key="2">
    <source>
        <dbReference type="EMBL" id="PON49660.1"/>
    </source>
</evidence>
<dbReference type="Proteomes" id="UP000237000">
    <property type="component" value="Unassembled WGS sequence"/>
</dbReference>
<feature type="region of interest" description="Disordered" evidence="1">
    <location>
        <begin position="225"/>
        <end position="244"/>
    </location>
</feature>
<comment type="caution">
    <text evidence="2">The sequence shown here is derived from an EMBL/GenBank/DDBJ whole genome shotgun (WGS) entry which is preliminary data.</text>
</comment>